<dbReference type="AlphaFoldDB" id="A0A069RGI0"/>
<dbReference type="InterPro" id="IPR025374">
    <property type="entry name" value="DUF4364"/>
</dbReference>
<name>A0A069RGI0_PEPLI</name>
<keyword evidence="3" id="KW-1185">Reference proteome</keyword>
<dbReference type="eggNOG" id="COG3432">
    <property type="taxonomic scope" value="Bacteria"/>
</dbReference>
<dbReference type="EMBL" id="JJMM01000026">
    <property type="protein sequence ID" value="KDR93858.1"/>
    <property type="molecule type" value="Genomic_DNA"/>
</dbReference>
<dbReference type="Proteomes" id="UP000027946">
    <property type="component" value="Unassembled WGS sequence"/>
</dbReference>
<dbReference type="OrthoDB" id="9783597at2"/>
<organism evidence="2 3">
    <name type="scientific">Peptoclostridium litorale DSM 5388</name>
    <dbReference type="NCBI Taxonomy" id="1121324"/>
    <lineage>
        <taxon>Bacteria</taxon>
        <taxon>Bacillati</taxon>
        <taxon>Bacillota</taxon>
        <taxon>Clostridia</taxon>
        <taxon>Peptostreptococcales</taxon>
        <taxon>Peptoclostridiaceae</taxon>
        <taxon>Peptoclostridium</taxon>
    </lineage>
</organism>
<evidence type="ECO:0000313" key="2">
    <source>
        <dbReference type="EMBL" id="KDR95285.1"/>
    </source>
</evidence>
<comment type="caution">
    <text evidence="2">The sequence shown here is derived from an EMBL/GenBank/DDBJ whole genome shotgun (WGS) entry which is preliminary data.</text>
</comment>
<gene>
    <name evidence="2" type="ORF">CLIT_10c00120</name>
    <name evidence="1" type="ORF">CLIT_23c01300</name>
</gene>
<evidence type="ECO:0000313" key="1">
    <source>
        <dbReference type="EMBL" id="KDR93858.1"/>
    </source>
</evidence>
<accession>A0A069RGI0</accession>
<evidence type="ECO:0000313" key="3">
    <source>
        <dbReference type="Proteomes" id="UP000027946"/>
    </source>
</evidence>
<proteinExistence type="predicted"/>
<dbReference type="Pfam" id="PF14277">
    <property type="entry name" value="DUF4364"/>
    <property type="match status" value="1"/>
</dbReference>
<dbReference type="STRING" id="1121324.CLIT_10c00120"/>
<dbReference type="RefSeq" id="WP_038263345.1">
    <property type="nucleotide sequence ID" value="NZ_FSRH01000004.1"/>
</dbReference>
<evidence type="ECO:0008006" key="4">
    <source>
        <dbReference type="Google" id="ProtNLM"/>
    </source>
</evidence>
<reference evidence="2 3" key="1">
    <citation type="submission" date="2014-03" db="EMBL/GenBank/DDBJ databases">
        <title>Genome sequence of Clostridium litorale W6, DSM 5388.</title>
        <authorList>
            <person name="Poehlein A."/>
            <person name="Jagirdar A."/>
            <person name="Khonsari B."/>
            <person name="Chibani C.M."/>
            <person name="Gutierrez Gutierrez D.A."/>
            <person name="Davydova E."/>
            <person name="Alghaithi H.S."/>
            <person name="Nair K.P."/>
            <person name="Dhamotharan K."/>
            <person name="Chandran L."/>
            <person name="G W."/>
            <person name="Daniel R."/>
        </authorList>
    </citation>
    <scope>NUCLEOTIDE SEQUENCE [LARGE SCALE GENOMIC DNA]</scope>
    <source>
        <strain evidence="2 3">W6</strain>
    </source>
</reference>
<dbReference type="EMBL" id="JJMM01000010">
    <property type="protein sequence ID" value="KDR95285.1"/>
    <property type="molecule type" value="Genomic_DNA"/>
</dbReference>
<protein>
    <recommendedName>
        <fullName evidence="4">DUF4364 domain-containing protein</fullName>
    </recommendedName>
</protein>
<sequence>MFENSSKDSALNKLLILYIFKHMDVPVSNSQLTQMVMEIDLLNYFVFQQFMNELIESDLIDSDDFKSGYYKINKKGVETLNYFISRIPLDIRKKIDSYIIDNKENILKETQIKSNLKKKSANEFIVELSVLENESSLIDINLNLPSNKQAQLICDNWKKNAHSLYGDIIKLLIQ</sequence>